<dbReference type="PANTHER" id="PTHR13451:SF0">
    <property type="entry name" value="CROSSOVER JUNCTION ENDONUCLEASE MUS81"/>
    <property type="match status" value="1"/>
</dbReference>
<comment type="subcellular location">
    <subcellularLocation>
        <location evidence="2 13">Nucleus</location>
    </subcellularLocation>
</comment>
<dbReference type="GO" id="GO:0048257">
    <property type="term" value="F:3'-flap endonuclease activity"/>
    <property type="evidence" value="ECO:0007669"/>
    <property type="project" value="TreeGrafter"/>
</dbReference>
<organism evidence="16 17">
    <name type="scientific">Cyanidium caldarium</name>
    <name type="common">Red alga</name>
    <dbReference type="NCBI Taxonomy" id="2771"/>
    <lineage>
        <taxon>Eukaryota</taxon>
        <taxon>Rhodophyta</taxon>
        <taxon>Bangiophyceae</taxon>
        <taxon>Cyanidiales</taxon>
        <taxon>Cyanidiaceae</taxon>
        <taxon>Cyanidium</taxon>
    </lineage>
</organism>
<sequence>MLTQPPRGGEDEVQDERGEAGDHRLGKGSWEGYVSEARDRRPRRGSGASVNEITLGVQHIRTLPGATHDHAIVPASDSPIPTRRARTYRPREGSAASALLIALQQLGGGPCTRVQLLDVAQRYASEPIVRSGSLRGGMGRPWQARNQDTGHRRGHDYYDGWSCMNATLVAKGLVQASRSRPRQYTLSETGRTLAAELAQRLQPESEAGSCECEQVEDGPGDVERWVQPHGEARCGYSSRVRDTAECDNRRSSSPAMPLVGAPSPPLTNTSSGAHAPLMTRPQYPVEDVVLVIDQREKLEFQELLRRMAVTFQVRTLEAGDAVWLAQVRREDGHRPSTEERVLDTLVERKKVSDLLESIRDRRYQQQKARMRLSGMPCLVYLVEGAARRRPGADGQREARALRSALLHTQVRDGFHVVRTEHAVDTAHWYAAMTEAYRERYVGNAVTAPEDTSPDCGVGMEYGAWQARLRQQARQTTVRDIFQQQLQSVEGVGASTAQAIMQLSASDTPRQLYEFYRRETGNGTDTARLLSARRRSPPVATASVPRLRRSVAARIGQVFT</sequence>
<keyword evidence="12 13" id="KW-0539">Nucleus</keyword>
<evidence type="ECO:0000256" key="14">
    <source>
        <dbReference type="SAM" id="MobiDB-lite"/>
    </source>
</evidence>
<evidence type="ECO:0000256" key="2">
    <source>
        <dbReference type="ARBA" id="ARBA00004123"/>
    </source>
</evidence>
<dbReference type="Gene3D" id="1.10.10.10">
    <property type="entry name" value="Winged helix-like DNA-binding domain superfamily/Winged helix DNA-binding domain"/>
    <property type="match status" value="1"/>
</dbReference>
<comment type="caution">
    <text evidence="16">The sequence shown here is derived from an EMBL/GenBank/DDBJ whole genome shotgun (WGS) entry which is preliminary data.</text>
</comment>
<name>A0AAV9IPX2_CYACA</name>
<evidence type="ECO:0000256" key="6">
    <source>
        <dbReference type="ARBA" id="ARBA00022759"/>
    </source>
</evidence>
<keyword evidence="6 13" id="KW-0255">Endonuclease</keyword>
<dbReference type="PANTHER" id="PTHR13451">
    <property type="entry name" value="CLASS II CROSSOVER JUNCTION ENDONUCLEASE MUS81"/>
    <property type="match status" value="1"/>
</dbReference>
<dbReference type="EMBL" id="JANCYW010000001">
    <property type="protein sequence ID" value="KAK4534317.1"/>
    <property type="molecule type" value="Genomic_DNA"/>
</dbReference>
<evidence type="ECO:0000259" key="15">
    <source>
        <dbReference type="SMART" id="SM00891"/>
    </source>
</evidence>
<feature type="region of interest" description="Disordered" evidence="14">
    <location>
        <begin position="1"/>
        <end position="50"/>
    </location>
</feature>
<dbReference type="Pfam" id="PF02732">
    <property type="entry name" value="ERCC4"/>
    <property type="match status" value="1"/>
</dbReference>
<evidence type="ECO:0000256" key="9">
    <source>
        <dbReference type="ARBA" id="ARBA00022842"/>
    </source>
</evidence>
<evidence type="ECO:0000256" key="11">
    <source>
        <dbReference type="ARBA" id="ARBA00023204"/>
    </source>
</evidence>
<evidence type="ECO:0000256" key="13">
    <source>
        <dbReference type="RuleBase" id="RU369042"/>
    </source>
</evidence>
<evidence type="ECO:0000313" key="16">
    <source>
        <dbReference type="EMBL" id="KAK4534317.1"/>
    </source>
</evidence>
<dbReference type="GO" id="GO:0008821">
    <property type="term" value="F:crossover junction DNA endonuclease activity"/>
    <property type="evidence" value="ECO:0007669"/>
    <property type="project" value="UniProtKB-UniRule"/>
</dbReference>
<dbReference type="GO" id="GO:0003677">
    <property type="term" value="F:DNA binding"/>
    <property type="evidence" value="ECO:0007669"/>
    <property type="project" value="UniProtKB-UniRule"/>
</dbReference>
<dbReference type="GO" id="GO:0000712">
    <property type="term" value="P:resolution of meiotic recombination intermediates"/>
    <property type="evidence" value="ECO:0007669"/>
    <property type="project" value="TreeGrafter"/>
</dbReference>
<keyword evidence="8 13" id="KW-0378">Hydrolase</keyword>
<dbReference type="Gene3D" id="3.40.50.10130">
    <property type="match status" value="1"/>
</dbReference>
<evidence type="ECO:0000256" key="5">
    <source>
        <dbReference type="ARBA" id="ARBA00022723"/>
    </source>
</evidence>
<dbReference type="EC" id="3.1.22.-" evidence="13"/>
<dbReference type="AlphaFoldDB" id="A0AAV9IPX2"/>
<comment type="function">
    <text evidence="13">Interacts with EME1 to form a DNA structure-specific endonuclease with substrate preference for branched DNA structures with a 5'-end at the branch nick. Typical substrates include 3'-flap structures, D-loops, replication forks and nicked Holliday junctions. May be required in mitosis for the processing of stalled or collapsed replication fork intermediates. May be required in meiosis for the repair of meiosis-specific double strand breaks subsequent to single-end invasion (SEI).</text>
</comment>
<evidence type="ECO:0000256" key="1">
    <source>
        <dbReference type="ARBA" id="ARBA00001946"/>
    </source>
</evidence>
<comment type="subunit">
    <text evidence="13">Interacts with EME1.</text>
</comment>
<protein>
    <recommendedName>
        <fullName evidence="13">Crossover junction endonuclease MUS81</fullName>
        <ecNumber evidence="13">3.1.22.-</ecNumber>
    </recommendedName>
</protein>
<reference evidence="16 17" key="1">
    <citation type="submission" date="2022-07" db="EMBL/GenBank/DDBJ databases">
        <title>Genome-wide signatures of adaptation to extreme environments.</title>
        <authorList>
            <person name="Cho C.H."/>
            <person name="Yoon H.S."/>
        </authorList>
    </citation>
    <scope>NUCLEOTIDE SEQUENCE [LARGE SCALE GENOMIC DNA]</scope>
    <source>
        <strain evidence="16 17">DBV 063 E5</strain>
    </source>
</reference>
<dbReference type="Proteomes" id="UP001301350">
    <property type="component" value="Unassembled WGS sequence"/>
</dbReference>
<keyword evidence="5 13" id="KW-0479">Metal-binding</keyword>
<dbReference type="InterPro" id="IPR036388">
    <property type="entry name" value="WH-like_DNA-bd_sf"/>
</dbReference>
<feature type="compositionally biased region" description="Basic and acidic residues" evidence="14">
    <location>
        <begin position="15"/>
        <end position="25"/>
    </location>
</feature>
<dbReference type="GO" id="GO:0031573">
    <property type="term" value="P:mitotic intra-S DNA damage checkpoint signaling"/>
    <property type="evidence" value="ECO:0007669"/>
    <property type="project" value="TreeGrafter"/>
</dbReference>
<keyword evidence="17" id="KW-1185">Reference proteome</keyword>
<gene>
    <name evidence="16" type="ORF">CDCA_CDCA01G0342</name>
</gene>
<dbReference type="InterPro" id="IPR006166">
    <property type="entry name" value="ERCC4_domain"/>
</dbReference>
<accession>A0AAV9IPX2</accession>
<keyword evidence="10 13" id="KW-0233">DNA recombination</keyword>
<evidence type="ECO:0000313" key="17">
    <source>
        <dbReference type="Proteomes" id="UP001301350"/>
    </source>
</evidence>
<evidence type="ECO:0000256" key="12">
    <source>
        <dbReference type="ARBA" id="ARBA00023242"/>
    </source>
</evidence>
<keyword evidence="7 13" id="KW-0227">DNA damage</keyword>
<dbReference type="InterPro" id="IPR011335">
    <property type="entry name" value="Restrct_endonuc-II-like"/>
</dbReference>
<dbReference type="SMART" id="SM00891">
    <property type="entry name" value="ERCC4"/>
    <property type="match status" value="1"/>
</dbReference>
<dbReference type="CDD" id="cd20074">
    <property type="entry name" value="XPF_nuclease_Mus81"/>
    <property type="match status" value="1"/>
</dbReference>
<comment type="similarity">
    <text evidence="3 13">Belongs to the XPF family.</text>
</comment>
<dbReference type="GO" id="GO:0006308">
    <property type="term" value="P:DNA catabolic process"/>
    <property type="evidence" value="ECO:0007669"/>
    <property type="project" value="UniProtKB-UniRule"/>
</dbReference>
<evidence type="ECO:0000256" key="10">
    <source>
        <dbReference type="ARBA" id="ARBA00023172"/>
    </source>
</evidence>
<dbReference type="InterPro" id="IPR033309">
    <property type="entry name" value="Mus81"/>
</dbReference>
<keyword evidence="11 13" id="KW-0234">DNA repair</keyword>
<dbReference type="CDD" id="cd21036">
    <property type="entry name" value="WH_MUS81"/>
    <property type="match status" value="1"/>
</dbReference>
<keyword evidence="4 13" id="KW-0540">Nuclease</keyword>
<feature type="region of interest" description="Disordered" evidence="14">
    <location>
        <begin position="132"/>
        <end position="151"/>
    </location>
</feature>
<evidence type="ECO:0000256" key="7">
    <source>
        <dbReference type="ARBA" id="ARBA00022763"/>
    </source>
</evidence>
<evidence type="ECO:0000256" key="3">
    <source>
        <dbReference type="ARBA" id="ARBA00010015"/>
    </source>
</evidence>
<proteinExistence type="inferred from homology"/>
<comment type="cofactor">
    <cofactor evidence="1 13">
        <name>Mg(2+)</name>
        <dbReference type="ChEBI" id="CHEBI:18420"/>
    </cofactor>
</comment>
<dbReference type="SUPFAM" id="SSF52980">
    <property type="entry name" value="Restriction endonuclease-like"/>
    <property type="match status" value="1"/>
</dbReference>
<dbReference type="InterPro" id="IPR047417">
    <property type="entry name" value="WHD_MUS81"/>
</dbReference>
<dbReference type="GO" id="GO:0048476">
    <property type="term" value="C:Holliday junction resolvase complex"/>
    <property type="evidence" value="ECO:0007669"/>
    <property type="project" value="UniProtKB-UniRule"/>
</dbReference>
<dbReference type="GO" id="GO:0005634">
    <property type="term" value="C:nucleus"/>
    <property type="evidence" value="ECO:0007669"/>
    <property type="project" value="UniProtKB-SubCell"/>
</dbReference>
<keyword evidence="9 13" id="KW-0460">Magnesium</keyword>
<dbReference type="InterPro" id="IPR042530">
    <property type="entry name" value="EME1/EME2_C"/>
</dbReference>
<dbReference type="GO" id="GO:0046872">
    <property type="term" value="F:metal ion binding"/>
    <property type="evidence" value="ECO:0007669"/>
    <property type="project" value="UniProtKB-UniRule"/>
</dbReference>
<evidence type="ECO:0000256" key="4">
    <source>
        <dbReference type="ARBA" id="ARBA00022722"/>
    </source>
</evidence>
<dbReference type="Gene3D" id="1.10.150.670">
    <property type="entry name" value="Crossover junction endonuclease EME1, DNA-binding domain"/>
    <property type="match status" value="1"/>
</dbReference>
<evidence type="ECO:0000256" key="8">
    <source>
        <dbReference type="ARBA" id="ARBA00022801"/>
    </source>
</evidence>
<feature type="domain" description="ERCC4" evidence="15">
    <location>
        <begin position="289"/>
        <end position="386"/>
    </location>
</feature>
<dbReference type="GO" id="GO:0000727">
    <property type="term" value="P:double-strand break repair via break-induced replication"/>
    <property type="evidence" value="ECO:0007669"/>
    <property type="project" value="UniProtKB-UniRule"/>
</dbReference>
<dbReference type="InterPro" id="IPR047416">
    <property type="entry name" value="XPF_nuclease_Mus81"/>
</dbReference>